<dbReference type="SUPFAM" id="SSF103481">
    <property type="entry name" value="Multidrug resistance efflux transporter EmrE"/>
    <property type="match status" value="1"/>
</dbReference>
<feature type="domain" description="DUF58" evidence="6">
    <location>
        <begin position="323"/>
        <end position="417"/>
    </location>
</feature>
<evidence type="ECO:0008006" key="9">
    <source>
        <dbReference type="Google" id="ProtNLM"/>
    </source>
</evidence>
<evidence type="ECO:0000256" key="2">
    <source>
        <dbReference type="ARBA" id="ARBA00007635"/>
    </source>
</evidence>
<keyword evidence="4" id="KW-0812">Transmembrane</keyword>
<dbReference type="PANTHER" id="PTHR34351:SF1">
    <property type="entry name" value="SLR1927 PROTEIN"/>
    <property type="match status" value="1"/>
</dbReference>
<name>B9TEK3_RICCO</name>
<evidence type="ECO:0000256" key="1">
    <source>
        <dbReference type="ARBA" id="ARBA00004141"/>
    </source>
</evidence>
<keyword evidence="4" id="KW-0472">Membrane</keyword>
<dbReference type="PANTHER" id="PTHR34351">
    <property type="entry name" value="SLR1927 PROTEIN-RELATED"/>
    <property type="match status" value="1"/>
</dbReference>
<evidence type="ECO:0000313" key="8">
    <source>
        <dbReference type="Proteomes" id="UP000008311"/>
    </source>
</evidence>
<feature type="transmembrane region" description="Helical" evidence="4">
    <location>
        <begin position="67"/>
        <end position="87"/>
    </location>
</feature>
<accession>B9TEK3</accession>
<evidence type="ECO:0000259" key="5">
    <source>
        <dbReference type="Pfam" id="PF00892"/>
    </source>
</evidence>
<dbReference type="InterPro" id="IPR000620">
    <property type="entry name" value="EamA_dom"/>
</dbReference>
<evidence type="ECO:0000256" key="3">
    <source>
        <dbReference type="SAM" id="MobiDB-lite"/>
    </source>
</evidence>
<dbReference type="EMBL" id="EQ979068">
    <property type="protein sequence ID" value="EEF25711.1"/>
    <property type="molecule type" value="Genomic_DNA"/>
</dbReference>
<dbReference type="Gene3D" id="1.10.3730.20">
    <property type="match status" value="1"/>
</dbReference>
<keyword evidence="8" id="KW-1185">Reference proteome</keyword>
<evidence type="ECO:0000259" key="6">
    <source>
        <dbReference type="Pfam" id="PF01882"/>
    </source>
</evidence>
<protein>
    <recommendedName>
        <fullName evidence="9">DUF58 domain-containing protein</fullName>
    </recommendedName>
</protein>
<comment type="similarity">
    <text evidence="2">Belongs to the drug/metabolite transporter (DMT) superfamily. Plant drug/metabolite exporter (P-DME) (TC 2.A.7.4) family.</text>
</comment>
<reference evidence="8" key="1">
    <citation type="journal article" date="2010" name="Nat. Biotechnol.">
        <title>Draft genome sequence of the oilseed species Ricinus communis.</title>
        <authorList>
            <person name="Chan A.P."/>
            <person name="Crabtree J."/>
            <person name="Zhao Q."/>
            <person name="Lorenzi H."/>
            <person name="Orvis J."/>
            <person name="Puiu D."/>
            <person name="Melake-Berhan A."/>
            <person name="Jones K.M."/>
            <person name="Redman J."/>
            <person name="Chen G."/>
            <person name="Cahoon E.B."/>
            <person name="Gedil M."/>
            <person name="Stanke M."/>
            <person name="Haas B.J."/>
            <person name="Wortman J.R."/>
            <person name="Fraser-Liggett C.M."/>
            <person name="Ravel J."/>
            <person name="Rabinowicz P.D."/>
        </authorList>
    </citation>
    <scope>NUCLEOTIDE SEQUENCE [LARGE SCALE GENOMIC DNA]</scope>
    <source>
        <strain evidence="8">cv. Hale</strain>
    </source>
</reference>
<feature type="transmembrane region" description="Helical" evidence="4">
    <location>
        <begin position="38"/>
        <end position="55"/>
    </location>
</feature>
<comment type="subcellular location">
    <subcellularLocation>
        <location evidence="1">Membrane</location>
        <topology evidence="1">Multi-pass membrane protein</topology>
    </subcellularLocation>
</comment>
<dbReference type="InterPro" id="IPR002881">
    <property type="entry name" value="DUF58"/>
</dbReference>
<proteinExistence type="inferred from homology"/>
<dbReference type="Pfam" id="PF00892">
    <property type="entry name" value="EamA"/>
    <property type="match status" value="1"/>
</dbReference>
<dbReference type="AlphaFoldDB" id="B9TEK3"/>
<evidence type="ECO:0000313" key="7">
    <source>
        <dbReference type="EMBL" id="EEF25711.1"/>
    </source>
</evidence>
<dbReference type="InParanoid" id="B9TEK3"/>
<dbReference type="InterPro" id="IPR037185">
    <property type="entry name" value="EmrE-like"/>
</dbReference>
<keyword evidence="4" id="KW-1133">Transmembrane helix</keyword>
<sequence>MKPWLTYAFTAMLFAGVTTVIAKHGLNGISGEMGVVLRSMYVALFVGAFAVLFVPAAEWQTLQRENLFWLAISSFTTAVSWIYFYKALKEGDIATVTLIDKGSTVIAILLAWLIFKEAITWRIALGAGLIIAGLLPAPHCAPTPGPSNAGPTPRLYPAHPLRPAVRADPAGDAAGRDELHLEPGLRTGVLAGRIERGGDAAHLAQSGASGRNPRPRQAGVCGRDGRRGEDLPTLDDVSADGETEFCLPTPAPKRGWLKPGRITVFTQFPLGLFHAWGYVELDLVCLVYPHPAPFGTPMPPAALEAKTRGSHVAGGEEDFSGLRSYKLGDSMRRIDWKASAREQGLYTKEFQGEGQQVLWLTWNMTEGRETEHRVSLLTRWVLDAHDAGLAWGLALPAATLPPQSGEGHLHECLKALALVGNSNVG</sequence>
<feature type="region of interest" description="Disordered" evidence="3">
    <location>
        <begin position="201"/>
        <end position="242"/>
    </location>
</feature>
<organism evidence="7 8">
    <name type="scientific">Ricinus communis</name>
    <name type="common">Castor bean</name>
    <dbReference type="NCBI Taxonomy" id="3988"/>
    <lineage>
        <taxon>Eukaryota</taxon>
        <taxon>Viridiplantae</taxon>
        <taxon>Streptophyta</taxon>
        <taxon>Embryophyta</taxon>
        <taxon>Tracheophyta</taxon>
        <taxon>Spermatophyta</taxon>
        <taxon>Magnoliopsida</taxon>
        <taxon>eudicotyledons</taxon>
        <taxon>Gunneridae</taxon>
        <taxon>Pentapetalae</taxon>
        <taxon>rosids</taxon>
        <taxon>fabids</taxon>
        <taxon>Malpighiales</taxon>
        <taxon>Euphorbiaceae</taxon>
        <taxon>Acalyphoideae</taxon>
        <taxon>Acalypheae</taxon>
        <taxon>Ricinus</taxon>
    </lineage>
</organism>
<evidence type="ECO:0000256" key="4">
    <source>
        <dbReference type="SAM" id="Phobius"/>
    </source>
</evidence>
<dbReference type="Proteomes" id="UP000008311">
    <property type="component" value="Unassembled WGS sequence"/>
</dbReference>
<dbReference type="Pfam" id="PF01882">
    <property type="entry name" value="DUF58"/>
    <property type="match status" value="1"/>
</dbReference>
<dbReference type="GO" id="GO:0016020">
    <property type="term" value="C:membrane"/>
    <property type="evidence" value="ECO:0007669"/>
    <property type="project" value="InterPro"/>
</dbReference>
<gene>
    <name evidence="7" type="ORF">RCOM_1865270</name>
</gene>
<feature type="domain" description="EamA" evidence="5">
    <location>
        <begin position="3"/>
        <end position="135"/>
    </location>
</feature>
<feature type="transmembrane region" description="Helical" evidence="4">
    <location>
        <begin position="93"/>
        <end position="112"/>
    </location>
</feature>